<evidence type="ECO:0000256" key="3">
    <source>
        <dbReference type="SAM" id="MobiDB-lite"/>
    </source>
</evidence>
<evidence type="ECO:0000259" key="4">
    <source>
        <dbReference type="PROSITE" id="PS50234"/>
    </source>
</evidence>
<dbReference type="Proteomes" id="UP001157161">
    <property type="component" value="Unassembled WGS sequence"/>
</dbReference>
<dbReference type="Pfam" id="PF25549">
    <property type="entry name" value="DUF7927"/>
    <property type="match status" value="1"/>
</dbReference>
<proteinExistence type="predicted"/>
<evidence type="ECO:0000256" key="1">
    <source>
        <dbReference type="ARBA" id="ARBA00022801"/>
    </source>
</evidence>
<sequence>MSVPVPPAGSAVISVRVGGDRQPDTSVAGLPGVTLALFGAGTPNAGSLTAPTQGTPGPAYDPSWAWSRCTSDADGDCNFVIPIRPGAPSATGVPQDTRFWVQQVGASPANYYSNPTVRLGGFLATPEFAWGYRFRTGTELRAGATYRSTDPLLPDASWTDANEGDRGFMRNRTDASAEGQERSNIGRTTGVWSQSRVNPTPARQCGIDVAVVTDTSGSLGPGGIADAKAAMDAFVDGFRGTPTRMSFFSFSTTSPGTLASNHPAPLRVTTEAEAATAKAQYAGWQSQGGTNWGRGFFEAASAATDYDLVVLLTDGNPTMVGPNPPSSSSTYNSYQDIDGGIASANAVKATGAMVLAVGVGPGLTANSELNLRAISGTTRGTDYLRFSDFDQAAAALEALAQGDCQGSIEVRKMIVPQGGTIDQATPAPAGWEFTGSSTAPGTQVTDPTTVTTQEGGDGRVTFGLNFVSPADSGAVQILETQQPGYELVPVDGANAVCLDESGAQVPVTNAGTATTPGFSVVGARDVQVSCTVYNLLTPAPGFEVTKTADPASGTSVRGGDTITYTVTGSNTGNTTLDPVSLTDDLSGVLEHATITAGPTASAGAAPVLTGTSLAWNGTLAPGTSVSLTYTVTLDDDVAPGTVVANVAQGSGTPPVGPRSRRHRSRPSTRSPASSSRRPRARRPARPSRRATPSPTP</sequence>
<accession>A0AA37USN2</accession>
<dbReference type="CDD" id="cd00198">
    <property type="entry name" value="vWFA"/>
    <property type="match status" value="1"/>
</dbReference>
<dbReference type="Gene3D" id="2.60.40.290">
    <property type="match status" value="1"/>
</dbReference>
<evidence type="ECO:0000313" key="5">
    <source>
        <dbReference type="EMBL" id="GMA30042.1"/>
    </source>
</evidence>
<feature type="domain" description="VWFA" evidence="4">
    <location>
        <begin position="208"/>
        <end position="399"/>
    </location>
</feature>
<organism evidence="5 7">
    <name type="scientific">Litorihabitans aurantiacus</name>
    <dbReference type="NCBI Taxonomy" id="1930061"/>
    <lineage>
        <taxon>Bacteria</taxon>
        <taxon>Bacillati</taxon>
        <taxon>Actinomycetota</taxon>
        <taxon>Actinomycetes</taxon>
        <taxon>Micrococcales</taxon>
        <taxon>Beutenbergiaceae</taxon>
        <taxon>Litorihabitans</taxon>
    </lineage>
</organism>
<dbReference type="PROSITE" id="PS50234">
    <property type="entry name" value="VWFA"/>
    <property type="match status" value="1"/>
</dbReference>
<keyword evidence="7" id="KW-1185">Reference proteome</keyword>
<dbReference type="EMBL" id="BSUM01000001">
    <property type="protein sequence ID" value="GMA30042.1"/>
    <property type="molecule type" value="Genomic_DNA"/>
</dbReference>
<dbReference type="InterPro" id="IPR057687">
    <property type="entry name" value="DUF7927"/>
</dbReference>
<comment type="caution">
    <text evidence="5">The sequence shown here is derived from an EMBL/GenBank/DDBJ whole genome shotgun (WGS) entry which is preliminary data.</text>
</comment>
<name>A0AA37USN2_9MICO</name>
<dbReference type="GO" id="GO:0030247">
    <property type="term" value="F:polysaccharide binding"/>
    <property type="evidence" value="ECO:0007669"/>
    <property type="project" value="InterPro"/>
</dbReference>
<reference evidence="5" key="2">
    <citation type="submission" date="2023-02" db="EMBL/GenBank/DDBJ databases">
        <authorList>
            <person name="Sun Q."/>
            <person name="Mori K."/>
        </authorList>
    </citation>
    <scope>NUCLEOTIDE SEQUENCE</scope>
    <source>
        <strain evidence="5">NBRC 112290</strain>
    </source>
</reference>
<evidence type="ECO:0000313" key="6">
    <source>
        <dbReference type="EMBL" id="GMA33487.1"/>
    </source>
</evidence>
<dbReference type="InterPro" id="IPR012291">
    <property type="entry name" value="CBM2_carb-bd_dom_sf"/>
</dbReference>
<gene>
    <name evidence="5" type="ORF">GCM10025875_00340</name>
    <name evidence="6" type="ORF">GCM10025875_34790</name>
</gene>
<keyword evidence="2" id="KW-0326">Glycosidase</keyword>
<dbReference type="Gene3D" id="3.40.50.410">
    <property type="entry name" value="von Willebrand factor, type A domain"/>
    <property type="match status" value="1"/>
</dbReference>
<dbReference type="EMBL" id="BSUM01000001">
    <property type="protein sequence ID" value="GMA33487.1"/>
    <property type="molecule type" value="Genomic_DNA"/>
</dbReference>
<dbReference type="InterPro" id="IPR002035">
    <property type="entry name" value="VWF_A"/>
</dbReference>
<dbReference type="Pfam" id="PF00092">
    <property type="entry name" value="VWA"/>
    <property type="match status" value="1"/>
</dbReference>
<evidence type="ECO:0000256" key="2">
    <source>
        <dbReference type="ARBA" id="ARBA00023295"/>
    </source>
</evidence>
<dbReference type="InterPro" id="IPR047589">
    <property type="entry name" value="DUF11_rpt"/>
</dbReference>
<evidence type="ECO:0000313" key="7">
    <source>
        <dbReference type="Proteomes" id="UP001157161"/>
    </source>
</evidence>
<keyword evidence="1" id="KW-0378">Hydrolase</keyword>
<reference evidence="5" key="1">
    <citation type="journal article" date="2014" name="Int. J. Syst. Evol. Microbiol.">
        <title>Complete genome sequence of Corynebacterium casei LMG S-19264T (=DSM 44701T), isolated from a smear-ripened cheese.</title>
        <authorList>
            <consortium name="US DOE Joint Genome Institute (JGI-PGF)"/>
            <person name="Walter F."/>
            <person name="Albersmeier A."/>
            <person name="Kalinowski J."/>
            <person name="Ruckert C."/>
        </authorList>
    </citation>
    <scope>NUCLEOTIDE SEQUENCE</scope>
    <source>
        <strain evidence="5">NBRC 112290</strain>
    </source>
</reference>
<dbReference type="GO" id="GO:0004553">
    <property type="term" value="F:hydrolase activity, hydrolyzing O-glycosyl compounds"/>
    <property type="evidence" value="ECO:0007669"/>
    <property type="project" value="InterPro"/>
</dbReference>
<dbReference type="SUPFAM" id="SSF53300">
    <property type="entry name" value="vWA-like"/>
    <property type="match status" value="1"/>
</dbReference>
<feature type="compositionally biased region" description="Basic residues" evidence="3">
    <location>
        <begin position="676"/>
        <end position="688"/>
    </location>
</feature>
<dbReference type="AlphaFoldDB" id="A0AA37USN2"/>
<dbReference type="SMART" id="SM00327">
    <property type="entry name" value="VWA"/>
    <property type="match status" value="1"/>
</dbReference>
<dbReference type="InterPro" id="IPR036465">
    <property type="entry name" value="vWFA_dom_sf"/>
</dbReference>
<dbReference type="NCBIfam" id="TIGR01451">
    <property type="entry name" value="B_ant_repeat"/>
    <property type="match status" value="1"/>
</dbReference>
<feature type="region of interest" description="Disordered" evidence="3">
    <location>
        <begin position="645"/>
        <end position="696"/>
    </location>
</feature>
<protein>
    <recommendedName>
        <fullName evidence="4">VWFA domain-containing protein</fullName>
    </recommendedName>
</protein>